<dbReference type="Pfam" id="PF02659">
    <property type="entry name" value="Mntp"/>
    <property type="match status" value="1"/>
</dbReference>
<keyword evidence="10" id="KW-1185">Reference proteome</keyword>
<keyword evidence="1 8" id="KW-0813">Transport</keyword>
<dbReference type="AlphaFoldDB" id="A0A0S7C555"/>
<keyword evidence="5 8" id="KW-0406">Ion transport</keyword>
<evidence type="ECO:0000256" key="6">
    <source>
        <dbReference type="ARBA" id="ARBA00023136"/>
    </source>
</evidence>
<sequence>MELLTLFLLALSLSFDSFAVSVSSGLLLPGIRFPKAVIIALSLAFFQAFMPLLGWTAGTGIRNYLADYDHWIAFGLLSLLGIKMITESLKADEERNGFNPLKPAVLLTMSLATSIDAFVVGISFALIETPDTPFWLAILIPVLMIGSVTFIMSMLGILFGKKAGSRLGKRMEMLGGLILIGIGVKILVEHLNFL</sequence>
<dbReference type="PANTHER" id="PTHR35529:SF1">
    <property type="entry name" value="MANGANESE EFFLUX PUMP MNTP-RELATED"/>
    <property type="match status" value="1"/>
</dbReference>
<evidence type="ECO:0000256" key="3">
    <source>
        <dbReference type="ARBA" id="ARBA00022692"/>
    </source>
</evidence>
<keyword evidence="6 8" id="KW-0472">Membrane</keyword>
<keyword evidence="4 8" id="KW-1133">Transmembrane helix</keyword>
<feature type="transmembrane region" description="Helical" evidence="8">
    <location>
        <begin position="104"/>
        <end position="127"/>
    </location>
</feature>
<evidence type="ECO:0000256" key="1">
    <source>
        <dbReference type="ARBA" id="ARBA00022448"/>
    </source>
</evidence>
<dbReference type="OrthoDB" id="9811590at2"/>
<evidence type="ECO:0000313" key="9">
    <source>
        <dbReference type="EMBL" id="GAP44147.1"/>
    </source>
</evidence>
<reference evidence="9" key="1">
    <citation type="journal article" date="2015" name="Genome Announc.">
        <title>Draft Genome Sequence of Bacteroidales Strain TBC1, a Novel Isolate from a Methanogenic Wastewater Treatment System.</title>
        <authorList>
            <person name="Tourlousse D.M."/>
            <person name="Matsuura N."/>
            <person name="Sun L."/>
            <person name="Toyonaga M."/>
            <person name="Kuroda K."/>
            <person name="Ohashi A."/>
            <person name="Cruz R."/>
            <person name="Yamaguchi T."/>
            <person name="Sekiguchi Y."/>
        </authorList>
    </citation>
    <scope>NUCLEOTIDE SEQUENCE [LARGE SCALE GENOMIC DNA]</scope>
    <source>
        <strain evidence="9">TBC1</strain>
    </source>
</reference>
<dbReference type="PATRIC" id="fig|1678841.3.peg.2585"/>
<evidence type="ECO:0000256" key="5">
    <source>
        <dbReference type="ARBA" id="ARBA00023065"/>
    </source>
</evidence>
<evidence type="ECO:0000256" key="2">
    <source>
        <dbReference type="ARBA" id="ARBA00022475"/>
    </source>
</evidence>
<keyword evidence="2 8" id="KW-1003">Cell membrane</keyword>
<keyword evidence="7 8" id="KW-0464">Manganese</keyword>
<dbReference type="InterPro" id="IPR003810">
    <property type="entry name" value="Mntp/YtaF"/>
</dbReference>
<dbReference type="HAMAP" id="MF_01521">
    <property type="entry name" value="MntP_pump"/>
    <property type="match status" value="1"/>
</dbReference>
<feature type="transmembrane region" description="Helical" evidence="8">
    <location>
        <begin position="133"/>
        <end position="159"/>
    </location>
</feature>
<comment type="similarity">
    <text evidence="8">Belongs to the MntP (TC 9.B.29) family.</text>
</comment>
<gene>
    <name evidence="8" type="primary">mntP</name>
    <name evidence="9" type="ORF">TBC1_112309</name>
</gene>
<dbReference type="InterPro" id="IPR022929">
    <property type="entry name" value="Put_MntP"/>
</dbReference>
<dbReference type="GO" id="GO:0005886">
    <property type="term" value="C:plasma membrane"/>
    <property type="evidence" value="ECO:0007669"/>
    <property type="project" value="UniProtKB-SubCell"/>
</dbReference>
<evidence type="ECO:0000256" key="8">
    <source>
        <dbReference type="HAMAP-Rule" id="MF_01521"/>
    </source>
</evidence>
<protein>
    <recommendedName>
        <fullName evidence="8">Putative manganese efflux pump MntP</fullName>
    </recommendedName>
</protein>
<organism evidence="9">
    <name type="scientific">Lentimicrobium saccharophilum</name>
    <dbReference type="NCBI Taxonomy" id="1678841"/>
    <lineage>
        <taxon>Bacteria</taxon>
        <taxon>Pseudomonadati</taxon>
        <taxon>Bacteroidota</taxon>
        <taxon>Bacteroidia</taxon>
        <taxon>Bacteroidales</taxon>
        <taxon>Lentimicrobiaceae</taxon>
        <taxon>Lentimicrobium</taxon>
    </lineage>
</organism>
<feature type="transmembrane region" description="Helical" evidence="8">
    <location>
        <begin position="171"/>
        <end position="188"/>
    </location>
</feature>
<evidence type="ECO:0000313" key="10">
    <source>
        <dbReference type="Proteomes" id="UP000053091"/>
    </source>
</evidence>
<comment type="function">
    <text evidence="8">Probably functions as a manganese efflux pump.</text>
</comment>
<comment type="subcellular location">
    <subcellularLocation>
        <location evidence="8">Cell membrane</location>
        <topology evidence="8">Multi-pass membrane protein</topology>
    </subcellularLocation>
</comment>
<proteinExistence type="inferred from homology"/>
<comment type="caution">
    <text evidence="8">Lacks conserved residue(s) required for the propagation of feature annotation.</text>
</comment>
<dbReference type="EMBL" id="DF968182">
    <property type="protein sequence ID" value="GAP44147.1"/>
    <property type="molecule type" value="Genomic_DNA"/>
</dbReference>
<name>A0A0S7C555_9BACT</name>
<keyword evidence="3 8" id="KW-0812">Transmembrane</keyword>
<feature type="transmembrane region" description="Helical" evidence="8">
    <location>
        <begin position="35"/>
        <end position="55"/>
    </location>
</feature>
<accession>A0A0S7C555</accession>
<dbReference type="PANTHER" id="PTHR35529">
    <property type="entry name" value="MANGANESE EFFLUX PUMP MNTP-RELATED"/>
    <property type="match status" value="1"/>
</dbReference>
<evidence type="ECO:0000256" key="7">
    <source>
        <dbReference type="ARBA" id="ARBA00023211"/>
    </source>
</evidence>
<dbReference type="GO" id="GO:0005384">
    <property type="term" value="F:manganese ion transmembrane transporter activity"/>
    <property type="evidence" value="ECO:0007669"/>
    <property type="project" value="UniProtKB-UniRule"/>
</dbReference>
<dbReference type="Proteomes" id="UP000053091">
    <property type="component" value="Unassembled WGS sequence"/>
</dbReference>
<evidence type="ECO:0000256" key="4">
    <source>
        <dbReference type="ARBA" id="ARBA00022989"/>
    </source>
</evidence>